<dbReference type="Gene3D" id="3.40.630.30">
    <property type="match status" value="1"/>
</dbReference>
<evidence type="ECO:0008006" key="3">
    <source>
        <dbReference type="Google" id="ProtNLM"/>
    </source>
</evidence>
<reference evidence="1 2" key="1">
    <citation type="submission" date="2018-10" db="EMBL/GenBank/DDBJ databases">
        <title>Draft genome of Mycobacterium hodleri strain B.</title>
        <authorList>
            <person name="Amande T.J."/>
            <person name="Mcgenity T.J."/>
        </authorList>
    </citation>
    <scope>NUCLEOTIDE SEQUENCE [LARGE SCALE GENOMIC DNA]</scope>
    <source>
        <strain evidence="1 2">B</strain>
    </source>
</reference>
<comment type="caution">
    <text evidence="1">The sequence shown here is derived from an EMBL/GenBank/DDBJ whole genome shotgun (WGS) entry which is preliminary data.</text>
</comment>
<dbReference type="EMBL" id="VIFX01000002">
    <property type="protein sequence ID" value="TQR88320.1"/>
    <property type="molecule type" value="Genomic_DNA"/>
</dbReference>
<proteinExistence type="predicted"/>
<keyword evidence="2" id="KW-1185">Reference proteome</keyword>
<name>A0A544W7U7_9MYCO</name>
<organism evidence="1 2">
    <name type="scientific">Mycolicibacterium hodleri</name>
    <dbReference type="NCBI Taxonomy" id="49897"/>
    <lineage>
        <taxon>Bacteria</taxon>
        <taxon>Bacillati</taxon>
        <taxon>Actinomycetota</taxon>
        <taxon>Actinomycetes</taxon>
        <taxon>Mycobacteriales</taxon>
        <taxon>Mycobacteriaceae</taxon>
        <taxon>Mycolicibacterium</taxon>
    </lineage>
</organism>
<evidence type="ECO:0000313" key="2">
    <source>
        <dbReference type="Proteomes" id="UP000315759"/>
    </source>
</evidence>
<gene>
    <name evidence="1" type="ORF">D8S82_02075</name>
</gene>
<protein>
    <recommendedName>
        <fullName evidence="3">GNAT family N-acetyltransferase</fullName>
    </recommendedName>
</protein>
<evidence type="ECO:0000313" key="1">
    <source>
        <dbReference type="EMBL" id="TQR88320.1"/>
    </source>
</evidence>
<sequence>MTEYVYDMSDPERDALTEHFLSTKRLGCNRFACFALEGTDPFANIARQLEREVFEASWGNDSATMKQEYGPYDESSLFFVVVDTHDRVPAAALRMIRNSPAGLKTIVDLDDCRKSPIAPTAIPVDEVMRHHGIDDLDRCWDGATAAIPRRYRRKLTATHVHLMRIMALAAMREDIQHFVAVLDAPVVRVARDILGLPLIPLAGTPPFTHMDAPNNQAVYAYVPSLLGLAGRRNRKVGQRIRASFSEKALPSPEQFAAR</sequence>
<dbReference type="AlphaFoldDB" id="A0A544W7U7"/>
<dbReference type="Proteomes" id="UP000315759">
    <property type="component" value="Unassembled WGS sequence"/>
</dbReference>
<dbReference type="RefSeq" id="WP_142550373.1">
    <property type="nucleotide sequence ID" value="NZ_VIFX01000002.1"/>
</dbReference>
<accession>A0A544W7U7</accession>